<feature type="region of interest" description="Disordered" evidence="1">
    <location>
        <begin position="679"/>
        <end position="698"/>
    </location>
</feature>
<protein>
    <recommendedName>
        <fullName evidence="6">Integral membrane protein</fullName>
    </recommendedName>
</protein>
<feature type="compositionally biased region" description="Low complexity" evidence="1">
    <location>
        <begin position="633"/>
        <end position="642"/>
    </location>
</feature>
<accession>A0ABP3RZE9</accession>
<feature type="region of interest" description="Disordered" evidence="1">
    <location>
        <begin position="714"/>
        <end position="841"/>
    </location>
</feature>
<feature type="region of interest" description="Disordered" evidence="1">
    <location>
        <begin position="293"/>
        <end position="332"/>
    </location>
</feature>
<evidence type="ECO:0000256" key="1">
    <source>
        <dbReference type="SAM" id="MobiDB-lite"/>
    </source>
</evidence>
<reference evidence="5" key="1">
    <citation type="journal article" date="2019" name="Int. J. Syst. Evol. Microbiol.">
        <title>The Global Catalogue of Microorganisms (GCM) 10K type strain sequencing project: providing services to taxonomists for standard genome sequencing and annotation.</title>
        <authorList>
            <consortium name="The Broad Institute Genomics Platform"/>
            <consortium name="The Broad Institute Genome Sequencing Center for Infectious Disease"/>
            <person name="Wu L."/>
            <person name="Ma J."/>
        </authorList>
    </citation>
    <scope>NUCLEOTIDE SEQUENCE [LARGE SCALE GENOMIC DNA]</scope>
    <source>
        <strain evidence="5">JCM 5067</strain>
    </source>
</reference>
<feature type="transmembrane region" description="Helical" evidence="2">
    <location>
        <begin position="420"/>
        <end position="439"/>
    </location>
</feature>
<proteinExistence type="predicted"/>
<keyword evidence="2" id="KW-1133">Transmembrane helix</keyword>
<comment type="caution">
    <text evidence="4">The sequence shown here is derived from an EMBL/GenBank/DDBJ whole genome shotgun (WGS) entry which is preliminary data.</text>
</comment>
<gene>
    <name evidence="4" type="ORF">GCM10010394_54450</name>
</gene>
<feature type="transmembrane region" description="Helical" evidence="2">
    <location>
        <begin position="217"/>
        <end position="235"/>
    </location>
</feature>
<feature type="compositionally biased region" description="Low complexity" evidence="1">
    <location>
        <begin position="714"/>
        <end position="735"/>
    </location>
</feature>
<sequence>MTCLQRARLRAAGRIAPVLGALCMLLAPATATGAHAAVPQTVHAPVAPTPAPAPSPSAPVNPCGQLKGPAREYCDSGNGTETPDGRDGGSFLDQFTGDCKAPPVPEIPGDGFLGWIDPGPEKTPPARDPKAADADAWLFEQYGYAGLHWNTYDLGCGGALRDPSSTSNNWFANLAFSWSKGWTAFTVVLRQQATGRTFLDSLNPTVEAATRAVRDALYTPWVGTSLVVLGAVLLFQARRRNMSAAASQAVWAVLVMTLATGVASYPVQASAFADDTMNTVVAQIDQAFANVHPDTDRSVPAARANPAAYPHGDHRQAPPADPGTPPRADSATAHGNMLVHSTLYQYWLRGTLGSADSPVARKYGVQLFDAQALTWSEARSSERNKVITEKMKRFKEIASSIRDEDPGAYDHLRGRADGRLGSAFLSLFSCFATNLFSMVSDLLIIAGKLTIRFIVVLLPALAVIGLHRRMDGVIKTALHSAAACCVNVPLFAAAGAIDVLCVQTLTTGTTALPTWLSIVLLVLITWVLWRMTRPLRRLSAMMKPSRNFMEDAGTAVSRKTAKTAAKYWIASRRYLRESHGGTSGRDGDPVDDGDEPAFHEPQPAPGFGSWWDDRGESASGAPGGPGGPGPGPGSRSRSAAPATQAGTDGAFEPYGDYESDGALDPYQAPTGHERFFVVSDAPSGASGMPPSLDGVWDTEGWEVDDDTVSIGTALAGGRAADPPAGSGSAAASLPNGPRPSGPAPLPRGSSANGADGGGTIPAPRVRPSLPSGAHPMDPPHPVRPAEDAPGSGQSYQERRSVPQAVTPWVHPDSDGVYVIFDPADGGLTVRDDNGRDEEGPQ</sequence>
<feature type="compositionally biased region" description="Pro residues" evidence="1">
    <location>
        <begin position="736"/>
        <end position="745"/>
    </location>
</feature>
<organism evidence="4 5">
    <name type="scientific">Streptomyces crystallinus</name>
    <dbReference type="NCBI Taxonomy" id="68191"/>
    <lineage>
        <taxon>Bacteria</taxon>
        <taxon>Bacillati</taxon>
        <taxon>Actinomycetota</taxon>
        <taxon>Actinomycetes</taxon>
        <taxon>Kitasatosporales</taxon>
        <taxon>Streptomycetaceae</taxon>
        <taxon>Streptomyces</taxon>
    </lineage>
</organism>
<feature type="transmembrane region" description="Helical" evidence="2">
    <location>
        <begin position="478"/>
        <end position="500"/>
    </location>
</feature>
<dbReference type="Proteomes" id="UP001500668">
    <property type="component" value="Unassembled WGS sequence"/>
</dbReference>
<evidence type="ECO:0000256" key="2">
    <source>
        <dbReference type="SAM" id="Phobius"/>
    </source>
</evidence>
<keyword evidence="5" id="KW-1185">Reference proteome</keyword>
<feature type="transmembrane region" description="Helical" evidence="2">
    <location>
        <begin position="512"/>
        <end position="529"/>
    </location>
</feature>
<evidence type="ECO:0000313" key="4">
    <source>
        <dbReference type="EMBL" id="GAA0617377.1"/>
    </source>
</evidence>
<feature type="transmembrane region" description="Helical" evidence="2">
    <location>
        <begin position="445"/>
        <end position="466"/>
    </location>
</feature>
<keyword evidence="3" id="KW-0732">Signal</keyword>
<dbReference type="EMBL" id="BAAACA010000038">
    <property type="protein sequence ID" value="GAA0617377.1"/>
    <property type="molecule type" value="Genomic_DNA"/>
</dbReference>
<feature type="compositionally biased region" description="Basic and acidic residues" evidence="1">
    <location>
        <begin position="829"/>
        <end position="841"/>
    </location>
</feature>
<name>A0ABP3RZE9_9ACTN</name>
<evidence type="ECO:0000313" key="5">
    <source>
        <dbReference type="Proteomes" id="UP001500668"/>
    </source>
</evidence>
<feature type="chain" id="PRO_5045437911" description="Integral membrane protein" evidence="3">
    <location>
        <begin position="37"/>
        <end position="841"/>
    </location>
</feature>
<evidence type="ECO:0000256" key="3">
    <source>
        <dbReference type="SAM" id="SignalP"/>
    </source>
</evidence>
<keyword evidence="2" id="KW-0812">Transmembrane</keyword>
<feature type="region of interest" description="Disordered" evidence="1">
    <location>
        <begin position="578"/>
        <end position="668"/>
    </location>
</feature>
<feature type="signal peptide" evidence="3">
    <location>
        <begin position="1"/>
        <end position="36"/>
    </location>
</feature>
<evidence type="ECO:0008006" key="6">
    <source>
        <dbReference type="Google" id="ProtNLM"/>
    </source>
</evidence>
<dbReference type="RefSeq" id="WP_344077758.1">
    <property type="nucleotide sequence ID" value="NZ_BAAACA010000038.1"/>
</dbReference>
<keyword evidence="2" id="KW-0472">Membrane</keyword>